<dbReference type="EMBL" id="QXFL01000002">
    <property type="protein sequence ID" value="RIV87548.1"/>
    <property type="molecule type" value="Genomic_DNA"/>
</dbReference>
<dbReference type="RefSeq" id="WP_119586033.1">
    <property type="nucleotide sequence ID" value="NZ_CAWODQ010000012.1"/>
</dbReference>
<evidence type="ECO:0000256" key="1">
    <source>
        <dbReference type="SAM" id="MobiDB-lite"/>
    </source>
</evidence>
<organism evidence="2 3">
    <name type="scientific">Aurantiacibacter zhengii</name>
    <dbReference type="NCBI Taxonomy" id="2307003"/>
    <lineage>
        <taxon>Bacteria</taxon>
        <taxon>Pseudomonadati</taxon>
        <taxon>Pseudomonadota</taxon>
        <taxon>Alphaproteobacteria</taxon>
        <taxon>Sphingomonadales</taxon>
        <taxon>Erythrobacteraceae</taxon>
        <taxon>Aurantiacibacter</taxon>
    </lineage>
</organism>
<dbReference type="Pfam" id="PF04244">
    <property type="entry name" value="DPRP"/>
    <property type="match status" value="1"/>
</dbReference>
<dbReference type="Gene3D" id="1.10.579.10">
    <property type="entry name" value="DNA Cyclobutane Dipyrimidine Photolyase, subunit A, domain 3"/>
    <property type="match status" value="1"/>
</dbReference>
<dbReference type="InterPro" id="IPR007357">
    <property type="entry name" value="PhrB-like"/>
</dbReference>
<dbReference type="OrthoDB" id="5288100at2"/>
<evidence type="ECO:0000313" key="3">
    <source>
        <dbReference type="Proteomes" id="UP000286576"/>
    </source>
</evidence>
<dbReference type="PANTHER" id="PTHR38657">
    <property type="entry name" value="SLR1343 PROTEIN"/>
    <property type="match status" value="1"/>
</dbReference>
<feature type="region of interest" description="Disordered" evidence="1">
    <location>
        <begin position="174"/>
        <end position="204"/>
    </location>
</feature>
<dbReference type="Gene3D" id="1.10.10.1710">
    <property type="entry name" value="Deoxyribodipyrimidine photolyase-related"/>
    <property type="match status" value="1"/>
</dbReference>
<name>A0A418NUF1_9SPHN</name>
<evidence type="ECO:0000313" key="2">
    <source>
        <dbReference type="EMBL" id="RIV87548.1"/>
    </source>
</evidence>
<comment type="caution">
    <text evidence="2">The sequence shown here is derived from an EMBL/GenBank/DDBJ whole genome shotgun (WGS) entry which is preliminary data.</text>
</comment>
<protein>
    <submittedName>
        <fullName evidence="2">Cryptochrome/photolyase family protein</fullName>
    </submittedName>
</protein>
<dbReference type="InterPro" id="IPR036134">
    <property type="entry name" value="Crypto/Photolyase_FAD-like_sf"/>
</dbReference>
<dbReference type="InterPro" id="IPR052551">
    <property type="entry name" value="UV-DNA_repair_photolyase"/>
</dbReference>
<dbReference type="Gene3D" id="1.25.40.80">
    <property type="match status" value="1"/>
</dbReference>
<feature type="compositionally biased region" description="Basic and acidic residues" evidence="1">
    <location>
        <begin position="175"/>
        <end position="204"/>
    </location>
</feature>
<keyword evidence="3" id="KW-1185">Reference proteome</keyword>
<dbReference type="GO" id="GO:0016829">
    <property type="term" value="F:lyase activity"/>
    <property type="evidence" value="ECO:0007669"/>
    <property type="project" value="UniProtKB-KW"/>
</dbReference>
<dbReference type="SUPFAM" id="SSF48173">
    <property type="entry name" value="Cryptochrome/photolyase FAD-binding domain"/>
    <property type="match status" value="1"/>
</dbReference>
<keyword evidence="2" id="KW-0456">Lyase</keyword>
<gene>
    <name evidence="2" type="ORF">D2V07_04155</name>
</gene>
<accession>A0A418NUF1</accession>
<dbReference type="Proteomes" id="UP000286576">
    <property type="component" value="Unassembled WGS sequence"/>
</dbReference>
<dbReference type="PANTHER" id="PTHR38657:SF1">
    <property type="entry name" value="SLR1343 PROTEIN"/>
    <property type="match status" value="1"/>
</dbReference>
<dbReference type="InterPro" id="IPR014729">
    <property type="entry name" value="Rossmann-like_a/b/a_fold"/>
</dbReference>
<dbReference type="Gene3D" id="3.40.50.620">
    <property type="entry name" value="HUPs"/>
    <property type="match status" value="1"/>
</dbReference>
<sequence>MASSQDNRPVLVPVLGDQLTRALASIRGRTKDDTVILMMEVWDEATYVRHHKQKIALIFSAMRHFAAELRNAGWQVDYIRLDDEDNSGSFTGEVARAVERHDPRAIHVVEAGEWRVQQAIEEWPDKFDCDVDILPDDRFVASIAEFREWAEDRDTFRMEFFYREMRRKTGLLMTADDKPEGGEWNLDKQNRESPENDMDPPERAKFEPDEITCEVIALVEEQFGEHFGSLETFCWPVTRDEAEEAADRFFAERIEKFGPYQDAMVHGQDDLYHSMLSTSINLGLLDPLELCRRAEQAYRDGKAPLNSVEGFIRQLIGWREYVRGFYWYFMPGLESANQLNAQRGLPEFYWTGETDMRCLADCVRSTRDNAHAHHIQRLMVLGNFALLAGVNPREVQDWYLVVYADAYEWVELPNVSAMILYADGGKLASKPYAASGNYINKMSDYCKECRYSPAKKTGEGACPFNPLYWHFMHRHRDRLEQNHRIGRIYSTWDRMGEEKQRKYLDSAEAFLDVLEPAKKTWARNG</sequence>
<reference evidence="2 3" key="1">
    <citation type="submission" date="2018-08" db="EMBL/GenBank/DDBJ databases">
        <title>Erythrobacter zhengii sp.nov., a bacterium isolated from deep-sea sediment.</title>
        <authorList>
            <person name="Fang C."/>
            <person name="Wu Y.-H."/>
            <person name="Sun C."/>
            <person name="Wang H."/>
            <person name="Cheng H."/>
            <person name="Meng F.-X."/>
            <person name="Wang C.-S."/>
            <person name="Xu X.-W."/>
        </authorList>
    </citation>
    <scope>NUCLEOTIDE SEQUENCE [LARGE SCALE GENOMIC DNA]</scope>
    <source>
        <strain evidence="2 3">V18</strain>
    </source>
</reference>
<proteinExistence type="predicted"/>
<dbReference type="AlphaFoldDB" id="A0A418NUF1"/>